<accession>A0AAD5YB31</accession>
<evidence type="ECO:0000313" key="10">
    <source>
        <dbReference type="Proteomes" id="UP001210925"/>
    </source>
</evidence>
<evidence type="ECO:0000256" key="6">
    <source>
        <dbReference type="RuleBase" id="RU363050"/>
    </source>
</evidence>
<dbReference type="Pfam" id="PF17681">
    <property type="entry name" value="GCP_N_terminal"/>
    <property type="match status" value="1"/>
</dbReference>
<comment type="similarity">
    <text evidence="2 6">Belongs to the TUBGCP family.</text>
</comment>
<reference evidence="9" key="1">
    <citation type="submission" date="2020-05" db="EMBL/GenBank/DDBJ databases">
        <title>Phylogenomic resolution of chytrid fungi.</title>
        <authorList>
            <person name="Stajich J.E."/>
            <person name="Amses K."/>
            <person name="Simmons R."/>
            <person name="Seto K."/>
            <person name="Myers J."/>
            <person name="Bonds A."/>
            <person name="Quandt C.A."/>
            <person name="Barry K."/>
            <person name="Liu P."/>
            <person name="Grigoriev I."/>
            <person name="Longcore J.E."/>
            <person name="James T.Y."/>
        </authorList>
    </citation>
    <scope>NUCLEOTIDE SEQUENCE</scope>
    <source>
        <strain evidence="9">PLAUS21</strain>
    </source>
</reference>
<gene>
    <name evidence="9" type="primary">GRIP75</name>
    <name evidence="9" type="ORF">HK103_003829</name>
</gene>
<comment type="subcellular location">
    <subcellularLocation>
        <location evidence="1 6">Cytoplasm</location>
        <location evidence="1 6">Cytoskeleton</location>
        <location evidence="1 6">Microtubule organizing center</location>
    </subcellularLocation>
</comment>
<evidence type="ECO:0000256" key="2">
    <source>
        <dbReference type="ARBA" id="ARBA00010337"/>
    </source>
</evidence>
<keyword evidence="4 6" id="KW-0493">Microtubule</keyword>
<evidence type="ECO:0000256" key="1">
    <source>
        <dbReference type="ARBA" id="ARBA00004267"/>
    </source>
</evidence>
<evidence type="ECO:0000259" key="7">
    <source>
        <dbReference type="Pfam" id="PF04130"/>
    </source>
</evidence>
<keyword evidence="3 6" id="KW-0963">Cytoplasm</keyword>
<dbReference type="Gene3D" id="1.20.120.1900">
    <property type="entry name" value="Gamma-tubulin complex, C-terminal domain"/>
    <property type="match status" value="1"/>
</dbReference>
<sequence>MTVQQEVDCWLNEYRTLISSLEMLAMKNELNLSSIHVQMENYFVYFASILRFYERFESMEGVQVMNFVHLQVISTGIPQLQEIYKKVLKGCLFTFHKLLTEWLCNQKPSLFIYTESPSLWLKYGVREDHIPYFLSNQSCIDLIFIGNAISTLFELQSGLSDSKQLLKEYLIKFRENMTGTQFRIREFLKDIYEMRQKVGVLLLRAITENNDLSRQLELFRHIYLGGFVEYLDTFIDKSIKYKKRLTDTLIPITSSGLNQVFNDTVECVFPEEESLIEDLFSLSLVESNSNFYDRYLFESKILLKYNLKWPVNILISEEDLESYNTIFNFLLVIRNTMRQNLEAWKLLKKKTVPSALRSLVAQQTHFMNCLWAYIQMDIIDSRYAKLICDAEEKKDITIHEMMEYHRNVLVELFKGCFLNQSTSSVEISKAIQDIIKSIQRTSVFIDRYDHSDPDKFDAEVKEIESNFVFLFKPEQVSNQI</sequence>
<dbReference type="GO" id="GO:0007020">
    <property type="term" value="P:microtubule nucleation"/>
    <property type="evidence" value="ECO:0007669"/>
    <property type="project" value="InterPro"/>
</dbReference>
<dbReference type="GO" id="GO:0031122">
    <property type="term" value="P:cytoplasmic microtubule organization"/>
    <property type="evidence" value="ECO:0007669"/>
    <property type="project" value="TreeGrafter"/>
</dbReference>
<evidence type="ECO:0000256" key="5">
    <source>
        <dbReference type="ARBA" id="ARBA00023212"/>
    </source>
</evidence>
<dbReference type="GO" id="GO:0051321">
    <property type="term" value="P:meiotic cell cycle"/>
    <property type="evidence" value="ECO:0007669"/>
    <property type="project" value="TreeGrafter"/>
</dbReference>
<feature type="domain" description="Gamma tubulin complex component C-terminal" evidence="7">
    <location>
        <begin position="212"/>
        <end position="467"/>
    </location>
</feature>
<evidence type="ECO:0000313" key="9">
    <source>
        <dbReference type="EMBL" id="KAJ3261986.1"/>
    </source>
</evidence>
<evidence type="ECO:0000256" key="4">
    <source>
        <dbReference type="ARBA" id="ARBA00022701"/>
    </source>
</evidence>
<proteinExistence type="inferred from homology"/>
<feature type="domain" description="Gamma tubulin complex component protein N-terminal" evidence="8">
    <location>
        <begin position="4"/>
        <end position="193"/>
    </location>
</feature>
<organism evidence="9 10">
    <name type="scientific">Boothiomyces macroporosus</name>
    <dbReference type="NCBI Taxonomy" id="261099"/>
    <lineage>
        <taxon>Eukaryota</taxon>
        <taxon>Fungi</taxon>
        <taxon>Fungi incertae sedis</taxon>
        <taxon>Chytridiomycota</taxon>
        <taxon>Chytridiomycota incertae sedis</taxon>
        <taxon>Chytridiomycetes</taxon>
        <taxon>Rhizophydiales</taxon>
        <taxon>Terramycetaceae</taxon>
        <taxon>Boothiomyces</taxon>
    </lineage>
</organism>
<dbReference type="GO" id="GO:0005816">
    <property type="term" value="C:spindle pole body"/>
    <property type="evidence" value="ECO:0007669"/>
    <property type="project" value="UniProtKB-ARBA"/>
</dbReference>
<dbReference type="Pfam" id="PF04130">
    <property type="entry name" value="GCP_C_terminal"/>
    <property type="match status" value="1"/>
</dbReference>
<dbReference type="Proteomes" id="UP001210925">
    <property type="component" value="Unassembled WGS sequence"/>
</dbReference>
<dbReference type="PANTHER" id="PTHR19302:SF27">
    <property type="entry name" value="GAMMA-TUBULIN COMPLEX COMPONENT 4"/>
    <property type="match status" value="1"/>
</dbReference>
<keyword evidence="5 6" id="KW-0206">Cytoskeleton</keyword>
<dbReference type="GO" id="GO:0005874">
    <property type="term" value="C:microtubule"/>
    <property type="evidence" value="ECO:0007669"/>
    <property type="project" value="UniProtKB-KW"/>
</dbReference>
<dbReference type="GO" id="GO:0000930">
    <property type="term" value="C:gamma-tubulin complex"/>
    <property type="evidence" value="ECO:0007669"/>
    <property type="project" value="TreeGrafter"/>
</dbReference>
<keyword evidence="10" id="KW-1185">Reference proteome</keyword>
<evidence type="ECO:0000259" key="8">
    <source>
        <dbReference type="Pfam" id="PF17681"/>
    </source>
</evidence>
<dbReference type="EMBL" id="JADGKB010000003">
    <property type="protein sequence ID" value="KAJ3261986.1"/>
    <property type="molecule type" value="Genomic_DNA"/>
</dbReference>
<name>A0AAD5YB31_9FUNG</name>
<evidence type="ECO:0000256" key="3">
    <source>
        <dbReference type="ARBA" id="ARBA00022490"/>
    </source>
</evidence>
<dbReference type="InterPro" id="IPR042241">
    <property type="entry name" value="GCP_C_sf"/>
</dbReference>
<dbReference type="AlphaFoldDB" id="A0AAD5YB31"/>
<dbReference type="PANTHER" id="PTHR19302">
    <property type="entry name" value="GAMMA TUBULIN COMPLEX PROTEIN"/>
    <property type="match status" value="1"/>
</dbReference>
<protein>
    <recommendedName>
        <fullName evidence="6">Spindle pole body component</fullName>
    </recommendedName>
</protein>
<dbReference type="InterPro" id="IPR041470">
    <property type="entry name" value="GCP_N"/>
</dbReference>
<comment type="caution">
    <text evidence="9">The sequence shown here is derived from an EMBL/GenBank/DDBJ whole genome shotgun (WGS) entry which is preliminary data.</text>
</comment>
<dbReference type="InterPro" id="IPR007259">
    <property type="entry name" value="GCP"/>
</dbReference>
<dbReference type="GO" id="GO:0051011">
    <property type="term" value="F:microtubule minus-end binding"/>
    <property type="evidence" value="ECO:0007669"/>
    <property type="project" value="TreeGrafter"/>
</dbReference>
<dbReference type="GO" id="GO:0043015">
    <property type="term" value="F:gamma-tubulin binding"/>
    <property type="evidence" value="ECO:0007669"/>
    <property type="project" value="InterPro"/>
</dbReference>
<dbReference type="GO" id="GO:0051225">
    <property type="term" value="P:spindle assembly"/>
    <property type="evidence" value="ECO:0007669"/>
    <property type="project" value="TreeGrafter"/>
</dbReference>
<dbReference type="GO" id="GO:0000278">
    <property type="term" value="P:mitotic cell cycle"/>
    <property type="evidence" value="ECO:0007669"/>
    <property type="project" value="TreeGrafter"/>
</dbReference>
<dbReference type="GO" id="GO:0000922">
    <property type="term" value="C:spindle pole"/>
    <property type="evidence" value="ECO:0007669"/>
    <property type="project" value="InterPro"/>
</dbReference>
<dbReference type="InterPro" id="IPR040457">
    <property type="entry name" value="GCP_C"/>
</dbReference>